<reference evidence="2 3" key="1">
    <citation type="submission" date="2014-03" db="EMBL/GenBank/DDBJ databases">
        <title>Draft Genome Sequences of Four Burkholderia Strains.</title>
        <authorList>
            <person name="Liu X.Y."/>
            <person name="Li C.X."/>
            <person name="Xu J.H."/>
        </authorList>
    </citation>
    <scope>NUCLEOTIDE SEQUENCE [LARGE SCALE GENOMIC DNA]</scope>
    <source>
        <strain evidence="2 3">DSM 50014</strain>
    </source>
</reference>
<dbReference type="SUPFAM" id="SSF110849">
    <property type="entry name" value="ParB/Sulfiredoxin"/>
    <property type="match status" value="1"/>
</dbReference>
<evidence type="ECO:0000313" key="2">
    <source>
        <dbReference type="EMBL" id="KDR41872.1"/>
    </source>
</evidence>
<dbReference type="Gene3D" id="3.90.1530.10">
    <property type="entry name" value="Conserved hypothetical protein from pyrococcus furiosus pfu- 392566-001, ParB domain"/>
    <property type="match status" value="1"/>
</dbReference>
<dbReference type="STRING" id="60547.GCA_000751215_03895"/>
<gene>
    <name evidence="2" type="ORF">BG61_14200</name>
</gene>
<comment type="caution">
    <text evidence="2">The sequence shown here is derived from an EMBL/GenBank/DDBJ whole genome shotgun (WGS) entry which is preliminary data.</text>
</comment>
<dbReference type="Pfam" id="PF02195">
    <property type="entry name" value="ParB_N"/>
    <property type="match status" value="1"/>
</dbReference>
<dbReference type="InterPro" id="IPR036086">
    <property type="entry name" value="ParB/Sulfiredoxin_sf"/>
</dbReference>
<sequence>MSMAERMKRLGAVKVDEADRTSRAAAPAAAKTAVGGNMILSAHLNSANQKIAELERQLSDGPALDVSLDELVEIPGRRRKLTQTEYEELRANLAKYPLTTPITVVRRGPAQFEVLSGHNRVAAYRDLGRTTIPACVLQIEDGLIEYAAFFSNLLSPTLSDFEKYWGFRALQAQSGVSQAELAKAAGISAQHVTRIMKFDDLPEEAKAILADRPERLGSAAAEQLIEAGRRHPERITEAIRALVADPAMTQAQAVSMVREKPQRVVNEPLVVRRGKKKFCEISVRGNVIGLKLGPDVTDAEQWAKRLHEFIAESVKAE</sequence>
<dbReference type="GO" id="GO:0005694">
    <property type="term" value="C:chromosome"/>
    <property type="evidence" value="ECO:0007669"/>
    <property type="project" value="TreeGrafter"/>
</dbReference>
<dbReference type="PANTHER" id="PTHR33375">
    <property type="entry name" value="CHROMOSOME-PARTITIONING PROTEIN PARB-RELATED"/>
    <property type="match status" value="1"/>
</dbReference>
<evidence type="ECO:0000259" key="1">
    <source>
        <dbReference type="SMART" id="SM00470"/>
    </source>
</evidence>
<feature type="domain" description="ParB-like N-terminal" evidence="1">
    <location>
        <begin position="64"/>
        <end position="153"/>
    </location>
</feature>
<proteinExistence type="predicted"/>
<dbReference type="Proteomes" id="UP000027466">
    <property type="component" value="Unassembled WGS sequence"/>
</dbReference>
<name>A0A069PN27_9BURK</name>
<dbReference type="InterPro" id="IPR003115">
    <property type="entry name" value="ParB_N"/>
</dbReference>
<dbReference type="PANTHER" id="PTHR33375:SF1">
    <property type="entry name" value="CHROMOSOME-PARTITIONING PROTEIN PARB-RELATED"/>
    <property type="match status" value="1"/>
</dbReference>
<dbReference type="GO" id="GO:0007059">
    <property type="term" value="P:chromosome segregation"/>
    <property type="evidence" value="ECO:0007669"/>
    <property type="project" value="TreeGrafter"/>
</dbReference>
<organism evidence="2 3">
    <name type="scientific">Caballeronia glathei</name>
    <dbReference type="NCBI Taxonomy" id="60547"/>
    <lineage>
        <taxon>Bacteria</taxon>
        <taxon>Pseudomonadati</taxon>
        <taxon>Pseudomonadota</taxon>
        <taxon>Betaproteobacteria</taxon>
        <taxon>Burkholderiales</taxon>
        <taxon>Burkholderiaceae</taxon>
        <taxon>Caballeronia</taxon>
    </lineage>
</organism>
<accession>A0A069PN27</accession>
<dbReference type="RefSeq" id="WP_035934428.1">
    <property type="nucleotide sequence ID" value="NZ_CADFFX010000010.1"/>
</dbReference>
<dbReference type="SMART" id="SM00470">
    <property type="entry name" value="ParB"/>
    <property type="match status" value="1"/>
</dbReference>
<protein>
    <submittedName>
        <fullName evidence="2">Chromosome partitioning protein ParB</fullName>
    </submittedName>
</protein>
<evidence type="ECO:0000313" key="3">
    <source>
        <dbReference type="Proteomes" id="UP000027466"/>
    </source>
</evidence>
<keyword evidence="3" id="KW-1185">Reference proteome</keyword>
<dbReference type="Gene3D" id="1.10.10.2830">
    <property type="match status" value="1"/>
</dbReference>
<dbReference type="EMBL" id="JFHC01000022">
    <property type="protein sequence ID" value="KDR41872.1"/>
    <property type="molecule type" value="Genomic_DNA"/>
</dbReference>
<dbReference type="InterPro" id="IPR050336">
    <property type="entry name" value="Chromosome_partition/occlusion"/>
</dbReference>
<dbReference type="AlphaFoldDB" id="A0A069PN27"/>
<dbReference type="SUPFAM" id="SSF109709">
    <property type="entry name" value="KorB DNA-binding domain-like"/>
    <property type="match status" value="1"/>
</dbReference>